<evidence type="ECO:0000313" key="2">
    <source>
        <dbReference type="Proteomes" id="UP000202420"/>
    </source>
</evidence>
<dbReference type="Proteomes" id="UP000202420">
    <property type="component" value="Segment"/>
</dbReference>
<keyword evidence="2" id="KW-1185">Reference proteome</keyword>
<sequence length="72" mass="7697">MSIHSKRFSPVSRPNAFPKFSMSKFALYLVSVNFLTISIGSLSRAIPAATIAPADVPANILALSSCPAFLRT</sequence>
<reference evidence="1 2" key="1">
    <citation type="submission" date="2006-09" db="EMBL/GenBank/DDBJ databases">
        <title>Sequence and annotation of the 288-kb ATCV-1 virus that infects an endosymbiotic Chlorella strain of the heliozoon Acanthocystis turfacea.</title>
        <authorList>
            <person name="Fitzgerald L.A."/>
            <person name="Graves M.V."/>
            <person name="Li X."/>
            <person name="Pfitzner A.J.P."/>
            <person name="Hartigan J."/>
            <person name="Van Etten J.L."/>
        </authorList>
    </citation>
    <scope>NUCLEOTIDE SEQUENCE [LARGE SCALE GENOMIC DNA]</scope>
    <source>
        <strain evidence="1 2">ATCV-1</strain>
    </source>
</reference>
<dbReference type="EMBL" id="EF101928">
    <property type="protein sequence ID" value="ABT16747.1"/>
    <property type="molecule type" value="Genomic_DNA"/>
</dbReference>
<protein>
    <submittedName>
        <fullName evidence="1">Uncharacterized protein z613L</fullName>
    </submittedName>
</protein>
<proteinExistence type="predicted"/>
<dbReference type="GeneID" id="5470844"/>
<evidence type="ECO:0000313" key="1">
    <source>
        <dbReference type="EMBL" id="ABT16747.1"/>
    </source>
</evidence>
<dbReference type="RefSeq" id="YP_001427094.1">
    <property type="nucleotide sequence ID" value="NC_008724.1"/>
</dbReference>
<dbReference type="KEGG" id="vg:5470844"/>
<accession>A7K9M3</accession>
<organism evidence="1 2">
    <name type="scientific">Chlorovirus heliozoae</name>
    <dbReference type="NCBI Taxonomy" id="322019"/>
    <lineage>
        <taxon>Viruses</taxon>
        <taxon>Varidnaviria</taxon>
        <taxon>Bamfordvirae</taxon>
        <taxon>Nucleocytoviricota</taxon>
        <taxon>Megaviricetes</taxon>
        <taxon>Algavirales</taxon>
        <taxon>Phycodnaviridae</taxon>
        <taxon>Chlorovirus</taxon>
    </lineage>
</organism>
<gene>
    <name evidence="1" type="primary">z613L</name>
    <name evidence="1" type="ORF">ATCV1_z613L</name>
</gene>
<name>A7K9M3_9PHYC</name>